<organism evidence="3 4">
    <name type="scientific">Siccirubricoccus soli</name>
    <dbReference type="NCBI Taxonomy" id="2899147"/>
    <lineage>
        <taxon>Bacteria</taxon>
        <taxon>Pseudomonadati</taxon>
        <taxon>Pseudomonadota</taxon>
        <taxon>Alphaproteobacteria</taxon>
        <taxon>Acetobacterales</taxon>
        <taxon>Roseomonadaceae</taxon>
        <taxon>Siccirubricoccus</taxon>
    </lineage>
</organism>
<keyword evidence="2" id="KW-1133">Transmembrane helix</keyword>
<comment type="caution">
    <text evidence="3">The sequence shown here is derived from an EMBL/GenBank/DDBJ whole genome shotgun (WGS) entry which is preliminary data.</text>
</comment>
<feature type="transmembrane region" description="Helical" evidence="2">
    <location>
        <begin position="314"/>
        <end position="338"/>
    </location>
</feature>
<reference evidence="3 4" key="1">
    <citation type="submission" date="2021-12" db="EMBL/GenBank/DDBJ databases">
        <title>Siccirubricoccus leaddurans sp. nov., a high concentration Zn2+ tolerance bacterium.</title>
        <authorList>
            <person name="Cao Y."/>
        </authorList>
    </citation>
    <scope>NUCLEOTIDE SEQUENCE [LARGE SCALE GENOMIC DNA]</scope>
    <source>
        <strain evidence="3 4">KC 17139</strain>
    </source>
</reference>
<evidence type="ECO:0000256" key="1">
    <source>
        <dbReference type="SAM" id="MobiDB-lite"/>
    </source>
</evidence>
<feature type="transmembrane region" description="Helical" evidence="2">
    <location>
        <begin position="175"/>
        <end position="196"/>
    </location>
</feature>
<evidence type="ECO:0000313" key="3">
    <source>
        <dbReference type="EMBL" id="MCO6419941.1"/>
    </source>
</evidence>
<keyword evidence="2" id="KW-0812">Transmembrane</keyword>
<protein>
    <recommendedName>
        <fullName evidence="5">MotA/TolQ/ExbB proton channel domain-containing protein</fullName>
    </recommendedName>
</protein>
<dbReference type="EMBL" id="JAFIRR010000255">
    <property type="protein sequence ID" value="MCO6419941.1"/>
    <property type="molecule type" value="Genomic_DNA"/>
</dbReference>
<dbReference type="Proteomes" id="UP001523392">
    <property type="component" value="Unassembled WGS sequence"/>
</dbReference>
<name>A0ABT1DDD0_9PROT</name>
<keyword evidence="4" id="KW-1185">Reference proteome</keyword>
<sequence>MSTTTFDKAALPAEEGAAGRMAPAKPGGEGKGWDRIRRLWRGAEATPRPERRPLNPLEYVRELQADLAVLTRHTARRSDRGFLAEGEATSATMPAAPCLPPCNAQLAELLLEKPEELVTDAGRVARLVQQIDLLSSQVRPANVSTIRLTCAYVGTNECGDLPDEIHQEARRLKRWMGVIALIGTVALFFAVCLLVHTGNGRNMLKELAAQKAAQGVAWGQVEAAQRSGPGGSQPGAGVSDPCSSGAALPPGPLASACATWLETDQKLKVTHERLRQWNESTQRLGRWWIFRWVAPRKPSNPPQGWPVSDVRVGAGLYALSGFVLPMLLGLVGACAYVYQRINQKIEEWTLEARDKWQSGLRVLLGLTLGGLVGALFTSGESVQMQGGVTLSLAAIAFFVGYAVQVVFTLFDAIIRPVADRLKGLFGASRGTV</sequence>
<keyword evidence="2" id="KW-0472">Membrane</keyword>
<proteinExistence type="predicted"/>
<feature type="region of interest" description="Disordered" evidence="1">
    <location>
        <begin position="1"/>
        <end position="33"/>
    </location>
</feature>
<evidence type="ECO:0008006" key="5">
    <source>
        <dbReference type="Google" id="ProtNLM"/>
    </source>
</evidence>
<dbReference type="RefSeq" id="WP_252956614.1">
    <property type="nucleotide sequence ID" value="NZ_JAFIRR010000255.1"/>
</dbReference>
<evidence type="ECO:0000256" key="2">
    <source>
        <dbReference type="SAM" id="Phobius"/>
    </source>
</evidence>
<feature type="transmembrane region" description="Helical" evidence="2">
    <location>
        <begin position="359"/>
        <end position="378"/>
    </location>
</feature>
<feature type="transmembrane region" description="Helical" evidence="2">
    <location>
        <begin position="390"/>
        <end position="414"/>
    </location>
</feature>
<gene>
    <name evidence="3" type="ORF">JYK14_27820</name>
</gene>
<accession>A0ABT1DDD0</accession>
<evidence type="ECO:0000313" key="4">
    <source>
        <dbReference type="Proteomes" id="UP001523392"/>
    </source>
</evidence>
<feature type="region of interest" description="Disordered" evidence="1">
    <location>
        <begin position="223"/>
        <end position="244"/>
    </location>
</feature>